<dbReference type="OrthoDB" id="882485at2"/>
<dbReference type="InterPro" id="IPR036513">
    <property type="entry name" value="STAS_dom_sf"/>
</dbReference>
<protein>
    <recommendedName>
        <fullName evidence="3">STAS/SEC14 domain-containing protein</fullName>
    </recommendedName>
</protein>
<dbReference type="AlphaFoldDB" id="A0A9X0L4Y0"/>
<dbReference type="EMBL" id="LNAL01000006">
    <property type="protein sequence ID" value="KUG08118.1"/>
    <property type="molecule type" value="Genomic_DNA"/>
</dbReference>
<sequence length="135" mass="14961">MPELKSSLGRVFLTIDTDVQNQWIHVRWQGYLTASNIQEGAKAYTDALAKAGFSCVLNDTRDVRGPWGHSIDWVVNEWAPMAAAAGLKHFAMITTPASLAEGSASEFYAQLRAFEARVFDNLPDAQQWLRSTCPS</sequence>
<name>A0A9X0L4Y0_SOLP1</name>
<reference evidence="1 2" key="1">
    <citation type="submission" date="2015-11" db="EMBL/GenBank/DDBJ databases">
        <title>Solirubrum puertoriconensis gen. nov. an environmental bacteria isolated in Puerto Rico.</title>
        <authorList>
            <person name="Cuebas-Irizarry M.F."/>
            <person name="Montalvo-Rodriguez R."/>
        </authorList>
    </citation>
    <scope>NUCLEOTIDE SEQUENCE [LARGE SCALE GENOMIC DNA]</scope>
    <source>
        <strain evidence="1 2">MC1A</strain>
    </source>
</reference>
<dbReference type="SUPFAM" id="SSF52091">
    <property type="entry name" value="SpoIIaa-like"/>
    <property type="match status" value="1"/>
</dbReference>
<dbReference type="Proteomes" id="UP000054223">
    <property type="component" value="Unassembled WGS sequence"/>
</dbReference>
<organism evidence="1 2">
    <name type="scientific">Solirubrum puertoriconensis</name>
    <dbReference type="NCBI Taxonomy" id="1751427"/>
    <lineage>
        <taxon>Bacteria</taxon>
        <taxon>Pseudomonadati</taxon>
        <taxon>Bacteroidota</taxon>
        <taxon>Cytophagia</taxon>
        <taxon>Cytophagales</taxon>
    </lineage>
</organism>
<dbReference type="Pfam" id="PF11964">
    <property type="entry name" value="SpoIIAA-like"/>
    <property type="match status" value="1"/>
</dbReference>
<comment type="caution">
    <text evidence="1">The sequence shown here is derived from an EMBL/GenBank/DDBJ whole genome shotgun (WGS) entry which is preliminary data.</text>
</comment>
<dbReference type="RefSeq" id="WP_059069237.1">
    <property type="nucleotide sequence ID" value="NZ_LNAL01000006.1"/>
</dbReference>
<dbReference type="InterPro" id="IPR021866">
    <property type="entry name" value="SpoIIAA-like"/>
</dbReference>
<evidence type="ECO:0000313" key="1">
    <source>
        <dbReference type="EMBL" id="KUG08118.1"/>
    </source>
</evidence>
<evidence type="ECO:0008006" key="3">
    <source>
        <dbReference type="Google" id="ProtNLM"/>
    </source>
</evidence>
<accession>A0A9X0L4Y0</accession>
<evidence type="ECO:0000313" key="2">
    <source>
        <dbReference type="Proteomes" id="UP000054223"/>
    </source>
</evidence>
<proteinExistence type="predicted"/>
<gene>
    <name evidence="1" type="ORF">ASU33_07935</name>
</gene>
<keyword evidence="2" id="KW-1185">Reference proteome</keyword>